<organism evidence="5 6">
    <name type="scientific">Novosphingobium piscinae</name>
    <dbReference type="NCBI Taxonomy" id="1507448"/>
    <lineage>
        <taxon>Bacteria</taxon>
        <taxon>Pseudomonadati</taxon>
        <taxon>Pseudomonadota</taxon>
        <taxon>Alphaproteobacteria</taxon>
        <taxon>Sphingomonadales</taxon>
        <taxon>Sphingomonadaceae</taxon>
        <taxon>Novosphingobium</taxon>
    </lineage>
</organism>
<dbReference type="GO" id="GO:0016887">
    <property type="term" value="F:ATP hydrolysis activity"/>
    <property type="evidence" value="ECO:0007669"/>
    <property type="project" value="InterPro"/>
</dbReference>
<sequence length="140" mass="14176">MALRAEALVLPGRLAGVDLTLQPGQVTAIVGPNGAGKSTLLACLAGLLAPGAGRICCGDAPLAALPPPVRARRIGYLPQTPEIAWDVSVETLVALGRLPWQGAPLRRAAASPAQDAAAIAAALAAMDLVALRHRPVSQLS</sequence>
<evidence type="ECO:0000259" key="4">
    <source>
        <dbReference type="Pfam" id="PF00005"/>
    </source>
</evidence>
<reference evidence="5 6" key="1">
    <citation type="submission" date="2020-08" db="EMBL/GenBank/DDBJ databases">
        <title>The genome sequence of type strain Novosphingobium piscinae KCTC 42194.</title>
        <authorList>
            <person name="Liu Y."/>
        </authorList>
    </citation>
    <scope>NUCLEOTIDE SEQUENCE [LARGE SCALE GENOMIC DNA]</scope>
    <source>
        <strain evidence="5 6">KCTC 42194</strain>
    </source>
</reference>
<dbReference type="Proteomes" id="UP000551327">
    <property type="component" value="Unassembled WGS sequence"/>
</dbReference>
<dbReference type="PANTHER" id="PTHR42794">
    <property type="entry name" value="HEMIN IMPORT ATP-BINDING PROTEIN HMUV"/>
    <property type="match status" value="1"/>
</dbReference>
<gene>
    <name evidence="5" type="ORF">H7F53_17470</name>
</gene>
<name>A0A7X1G1K3_9SPHN</name>
<dbReference type="InterPro" id="IPR027417">
    <property type="entry name" value="P-loop_NTPase"/>
</dbReference>
<keyword evidence="5" id="KW-0547">Nucleotide-binding</keyword>
<protein>
    <submittedName>
        <fullName evidence="5">ABC transporter ATP-binding protein</fullName>
    </submittedName>
</protein>
<dbReference type="GO" id="GO:0005524">
    <property type="term" value="F:ATP binding"/>
    <property type="evidence" value="ECO:0007669"/>
    <property type="project" value="UniProtKB-KW"/>
</dbReference>
<dbReference type="Pfam" id="PF00005">
    <property type="entry name" value="ABC_tran"/>
    <property type="match status" value="1"/>
</dbReference>
<dbReference type="PANTHER" id="PTHR42794:SF1">
    <property type="entry name" value="HEMIN IMPORT ATP-BINDING PROTEIN HMUV"/>
    <property type="match status" value="1"/>
</dbReference>
<proteinExistence type="predicted"/>
<keyword evidence="1" id="KW-0813">Transport</keyword>
<evidence type="ECO:0000256" key="2">
    <source>
        <dbReference type="ARBA" id="ARBA00022967"/>
    </source>
</evidence>
<comment type="caution">
    <text evidence="5">The sequence shown here is derived from an EMBL/GenBank/DDBJ whole genome shotgun (WGS) entry which is preliminary data.</text>
</comment>
<dbReference type="Gene3D" id="3.40.50.300">
    <property type="entry name" value="P-loop containing nucleotide triphosphate hydrolases"/>
    <property type="match status" value="1"/>
</dbReference>
<evidence type="ECO:0000256" key="3">
    <source>
        <dbReference type="ARBA" id="ARBA00037066"/>
    </source>
</evidence>
<keyword evidence="2" id="KW-1278">Translocase</keyword>
<evidence type="ECO:0000256" key="1">
    <source>
        <dbReference type="ARBA" id="ARBA00022448"/>
    </source>
</evidence>
<dbReference type="InterPro" id="IPR003439">
    <property type="entry name" value="ABC_transporter-like_ATP-bd"/>
</dbReference>
<keyword evidence="6" id="KW-1185">Reference proteome</keyword>
<feature type="domain" description="ABC transporter" evidence="4">
    <location>
        <begin position="15"/>
        <end position="140"/>
    </location>
</feature>
<accession>A0A7X1G1K3</accession>
<dbReference type="AlphaFoldDB" id="A0A7X1G1K3"/>
<dbReference type="RefSeq" id="WP_185680795.1">
    <property type="nucleotide sequence ID" value="NZ_JACLAX010000040.1"/>
</dbReference>
<evidence type="ECO:0000313" key="6">
    <source>
        <dbReference type="Proteomes" id="UP000551327"/>
    </source>
</evidence>
<dbReference type="EMBL" id="JACLAX010000040">
    <property type="protein sequence ID" value="MBC2670941.1"/>
    <property type="molecule type" value="Genomic_DNA"/>
</dbReference>
<evidence type="ECO:0000313" key="5">
    <source>
        <dbReference type="EMBL" id="MBC2670941.1"/>
    </source>
</evidence>
<keyword evidence="5" id="KW-0067">ATP-binding</keyword>
<dbReference type="SUPFAM" id="SSF52540">
    <property type="entry name" value="P-loop containing nucleoside triphosphate hydrolases"/>
    <property type="match status" value="1"/>
</dbReference>
<feature type="non-terminal residue" evidence="5">
    <location>
        <position position="140"/>
    </location>
</feature>
<comment type="function">
    <text evidence="3">Part of the ABC transporter complex HmuTUV involved in hemin import. Responsible for energy coupling to the transport system.</text>
</comment>